<dbReference type="Proteomes" id="UP000887569">
    <property type="component" value="Unplaced"/>
</dbReference>
<evidence type="ECO:0000256" key="8">
    <source>
        <dbReference type="SAM" id="MobiDB-lite"/>
    </source>
</evidence>
<evidence type="ECO:0000256" key="1">
    <source>
        <dbReference type="ARBA" id="ARBA00004141"/>
    </source>
</evidence>
<evidence type="ECO:0000313" key="13">
    <source>
        <dbReference type="WBParaSite" id="PgR027_g091_t02"/>
    </source>
</evidence>
<keyword evidence="4" id="KW-1133">Transmembrane helix</keyword>
<evidence type="ECO:0000259" key="10">
    <source>
        <dbReference type="Pfam" id="PF25508"/>
    </source>
</evidence>
<dbReference type="InterPro" id="IPR057366">
    <property type="entry name" value="TRPM-like"/>
</dbReference>
<keyword evidence="2" id="KW-0813">Transport</keyword>
<evidence type="ECO:0000259" key="9">
    <source>
        <dbReference type="Pfam" id="PF18139"/>
    </source>
</evidence>
<dbReference type="GO" id="GO:0030001">
    <property type="term" value="P:metal ion transport"/>
    <property type="evidence" value="ECO:0007669"/>
    <property type="project" value="TreeGrafter"/>
</dbReference>
<accession>A0A915B5E9</accession>
<dbReference type="WBParaSite" id="PgR027_g091_t02">
    <property type="protein sequence ID" value="PgR027_g091_t02"/>
    <property type="gene ID" value="PgR027_g091"/>
</dbReference>
<proteinExistence type="predicted"/>
<protein>
    <submittedName>
        <fullName evidence="12 13">TRPM SLOG domain-containing protein</fullName>
    </submittedName>
</protein>
<dbReference type="Pfam" id="PF18139">
    <property type="entry name" value="LSDAT_euk"/>
    <property type="match status" value="1"/>
</dbReference>
<evidence type="ECO:0000313" key="12">
    <source>
        <dbReference type="WBParaSite" id="PgR027_g091_t01"/>
    </source>
</evidence>
<feature type="region of interest" description="Disordered" evidence="8">
    <location>
        <begin position="631"/>
        <end position="658"/>
    </location>
</feature>
<feature type="domain" description="TRPM-like" evidence="10">
    <location>
        <begin position="502"/>
        <end position="779"/>
    </location>
</feature>
<dbReference type="GO" id="GO:0005886">
    <property type="term" value="C:plasma membrane"/>
    <property type="evidence" value="ECO:0007669"/>
    <property type="project" value="TreeGrafter"/>
</dbReference>
<keyword evidence="3" id="KW-0812">Transmembrane</keyword>
<evidence type="ECO:0000256" key="2">
    <source>
        <dbReference type="ARBA" id="ARBA00022448"/>
    </source>
</evidence>
<feature type="domain" description="TRPM SLOG" evidence="9">
    <location>
        <begin position="180"/>
        <end position="448"/>
    </location>
</feature>
<evidence type="ECO:0000313" key="11">
    <source>
        <dbReference type="Proteomes" id="UP000887569"/>
    </source>
</evidence>
<dbReference type="PANTHER" id="PTHR13800">
    <property type="entry name" value="TRANSIENT RECEPTOR POTENTIAL CATION CHANNEL, SUBFAMILY M, MEMBER 6"/>
    <property type="match status" value="1"/>
</dbReference>
<dbReference type="InterPro" id="IPR050927">
    <property type="entry name" value="TRPM"/>
</dbReference>
<evidence type="ECO:0000256" key="4">
    <source>
        <dbReference type="ARBA" id="ARBA00022989"/>
    </source>
</evidence>
<evidence type="ECO:0000256" key="5">
    <source>
        <dbReference type="ARBA" id="ARBA00023065"/>
    </source>
</evidence>
<dbReference type="GO" id="GO:0005261">
    <property type="term" value="F:monoatomic cation channel activity"/>
    <property type="evidence" value="ECO:0007669"/>
    <property type="project" value="TreeGrafter"/>
</dbReference>
<keyword evidence="5" id="KW-0406">Ion transport</keyword>
<dbReference type="WBParaSite" id="PgR027_g091_t01">
    <property type="protein sequence ID" value="PgR027_g091_t01"/>
    <property type="gene ID" value="PgR027_g091"/>
</dbReference>
<feature type="compositionally biased region" description="Basic and acidic residues" evidence="8">
    <location>
        <begin position="631"/>
        <end position="642"/>
    </location>
</feature>
<sequence length="835" mass="94359">MMQGSSAALDYTAHFDGSFDTTYNELNRGGSSVCSFLYAPRNSISGQQLLSVHSNFSNDISLRKMKRKRFEKSSEHLDIFARALSEKLTGPWIEQVFSKRECIKFISSTDSDRCGCGRTASAHTPEALSRFTKVFSKSGNDESSAPEISARWTIAEHTYASKTDAFGTLEFLGGTHAHKAHYVRLGYDSDPADIMYLMEKVWQLEPPRLVITVHGGITNFEVQDRLGRVFREGLLKAAQTTDAWIITAGIDSGVVRHVATALDEAGISARMRSKIVTIGIAPWGLLKKREKLIGKGIVVPYDTHSFSSRSRLALLNDRHSYFLLVDNGTSGRYGADIILRKRFEEFIAQKQTLGCGTSRVPVVCAVLEGGTCTIRAVLQYVTNDPPVPVIVCDGSGRASDLLSFAHRYIQQDGMLPTEIRKQLLTLIGVVFRYSNISPEQLLDEILRCARHRDLLTIFRLGEKQQDVDHAILTALLKGQNLSPADQLALTLAWNRVDIARSDIFVDGQQWSAHALHNAMMEALALDRVDFVKLLLENGVSMKKFLTITRLEQLYKMEKDPNTIRHLMRNKSLKADGDFGLPEIGAAIEKLMGNAYKCHYTSRQFKNKYEKYRKKAMASRIPSFRNLRVSYGRDKSKTEDSKKSKAQQKRHKEHDEDEEPDFKYPFNELMLWAVLTRRRAMARCMWMHGEEPMAKALVAVRLFKCMSKEAANDYLEVEISNQLREFAEEFKAESLHLLDHCYQHDDTQTMRLLTAELPDWGHHTCLSLAVIANNKQFLAHPCCQILLADLWHGGLLIRSDFSIGVSAGYPVTRFQIFCMADACGCWSSTTFRWKFG</sequence>
<dbReference type="PANTHER" id="PTHR13800:SF1">
    <property type="entry name" value="TRANSIENT RECEPTOR POTENTIAL CATION CHANNEL TRPM"/>
    <property type="match status" value="1"/>
</dbReference>
<keyword evidence="6" id="KW-0472">Membrane</keyword>
<evidence type="ECO:0000256" key="6">
    <source>
        <dbReference type="ARBA" id="ARBA00023136"/>
    </source>
</evidence>
<reference evidence="12 13" key="1">
    <citation type="submission" date="2022-11" db="UniProtKB">
        <authorList>
            <consortium name="WormBaseParasite"/>
        </authorList>
    </citation>
    <scope>IDENTIFICATION</scope>
</reference>
<dbReference type="AlphaFoldDB" id="A0A915B5E9"/>
<keyword evidence="7" id="KW-0407">Ion channel</keyword>
<dbReference type="InterPro" id="IPR041491">
    <property type="entry name" value="TRPM_SLOG"/>
</dbReference>
<evidence type="ECO:0000256" key="3">
    <source>
        <dbReference type="ARBA" id="ARBA00022692"/>
    </source>
</evidence>
<name>A0A915B5E9_PARUN</name>
<dbReference type="Pfam" id="PF25508">
    <property type="entry name" value="TRPM2"/>
    <property type="match status" value="1"/>
</dbReference>
<keyword evidence="11" id="KW-1185">Reference proteome</keyword>
<organism evidence="11 12">
    <name type="scientific">Parascaris univalens</name>
    <name type="common">Nematode worm</name>
    <dbReference type="NCBI Taxonomy" id="6257"/>
    <lineage>
        <taxon>Eukaryota</taxon>
        <taxon>Metazoa</taxon>
        <taxon>Ecdysozoa</taxon>
        <taxon>Nematoda</taxon>
        <taxon>Chromadorea</taxon>
        <taxon>Rhabditida</taxon>
        <taxon>Spirurina</taxon>
        <taxon>Ascaridomorpha</taxon>
        <taxon>Ascaridoidea</taxon>
        <taxon>Ascarididae</taxon>
        <taxon>Parascaris</taxon>
    </lineage>
</organism>
<evidence type="ECO:0000256" key="7">
    <source>
        <dbReference type="ARBA" id="ARBA00023303"/>
    </source>
</evidence>
<comment type="subcellular location">
    <subcellularLocation>
        <location evidence="1">Membrane</location>
        <topology evidence="1">Multi-pass membrane protein</topology>
    </subcellularLocation>
</comment>